<sequence length="160" mass="17660">MGMIWEGRAVSAAELARLRTSPEYLWQLRESGGEPPAVVDLDKAWHALHWLLAGDDAPTDDVLADAIMGGVGVGEDTGYGPARVLEADRVAEVAAALAPIDVPWLRARYDPQRLSEAEIYPDIWDEDDVFEEYLAFHFTLLKALYAHAAERRCAVVQAIT</sequence>
<dbReference type="Proteomes" id="UP001528912">
    <property type="component" value="Unassembled WGS sequence"/>
</dbReference>
<dbReference type="EMBL" id="JAROAV010000010">
    <property type="protein sequence ID" value="MDF8263283.1"/>
    <property type="molecule type" value="Genomic_DNA"/>
</dbReference>
<protein>
    <submittedName>
        <fullName evidence="1">YfbM family protein</fullName>
    </submittedName>
</protein>
<dbReference type="InterPro" id="IPR035944">
    <property type="entry name" value="YfbM-like_sf"/>
</dbReference>
<dbReference type="Pfam" id="PF08974">
    <property type="entry name" value="DUF1877"/>
    <property type="match status" value="1"/>
</dbReference>
<name>A0ABT6C2V3_9MICO</name>
<reference evidence="1 2" key="1">
    <citation type="submission" date="2023-03" db="EMBL/GenBank/DDBJ databases">
        <title>YIM 133296 draft genome.</title>
        <authorList>
            <person name="Xiong L."/>
        </authorList>
    </citation>
    <scope>NUCLEOTIDE SEQUENCE [LARGE SCALE GENOMIC DNA]</scope>
    <source>
        <strain evidence="1 2">YIM 133296</strain>
    </source>
</reference>
<dbReference type="SUPFAM" id="SSF111069">
    <property type="entry name" value="Hypothetical protein yfbM"/>
    <property type="match status" value="1"/>
</dbReference>
<evidence type="ECO:0000313" key="2">
    <source>
        <dbReference type="Proteomes" id="UP001528912"/>
    </source>
</evidence>
<dbReference type="Gene3D" id="3.40.1760.10">
    <property type="entry name" value="YfbM-like super family"/>
    <property type="match status" value="1"/>
</dbReference>
<proteinExistence type="predicted"/>
<keyword evidence="2" id="KW-1185">Reference proteome</keyword>
<evidence type="ECO:0000313" key="1">
    <source>
        <dbReference type="EMBL" id="MDF8263283.1"/>
    </source>
</evidence>
<comment type="caution">
    <text evidence="1">The sequence shown here is derived from an EMBL/GenBank/DDBJ whole genome shotgun (WGS) entry which is preliminary data.</text>
</comment>
<organism evidence="1 2">
    <name type="scientific">Luteipulveratus flavus</name>
    <dbReference type="NCBI Taxonomy" id="3031728"/>
    <lineage>
        <taxon>Bacteria</taxon>
        <taxon>Bacillati</taxon>
        <taxon>Actinomycetota</taxon>
        <taxon>Actinomycetes</taxon>
        <taxon>Micrococcales</taxon>
        <taxon>Dermacoccaceae</taxon>
        <taxon>Luteipulveratus</taxon>
    </lineage>
</organism>
<gene>
    <name evidence="1" type="ORF">P4R38_03345</name>
</gene>
<dbReference type="RefSeq" id="WP_277191046.1">
    <property type="nucleotide sequence ID" value="NZ_JAROAV010000010.1"/>
</dbReference>
<accession>A0ABT6C2V3</accession>
<dbReference type="InterPro" id="IPR015068">
    <property type="entry name" value="DUF1877"/>
</dbReference>